<protein>
    <submittedName>
        <fullName evidence="2">Nuclease-related domain-containing protein</fullName>
    </submittedName>
</protein>
<keyword evidence="3" id="KW-1185">Reference proteome</keyword>
<dbReference type="Proteomes" id="UP001177769">
    <property type="component" value="Chromosome"/>
</dbReference>
<dbReference type="InterPro" id="IPR011528">
    <property type="entry name" value="NERD"/>
</dbReference>
<evidence type="ECO:0000259" key="1">
    <source>
        <dbReference type="PROSITE" id="PS50965"/>
    </source>
</evidence>
<name>A0AA95SP47_9BURK</name>
<sequence>MLIKTADDKQRRLKLLEELQASPLLDRQQRQWLQDEAMRCQRGQQGERDAAHYIDHWKKDSEQHAVLHDLRFVVDGETAQIDHMVINRALHFYLFETKCFSGDVQINEQGEWTVSYPRGGRYGVPSPLEQSRRHERILDKLLTKLDITGRGGLKPSFHHVVLLHPKATIERPDEKRFDTRDVIKADMIQRWHEQYIESVGVVEVFGKLLNWHGTDTLREWAEKLARQHRPVNPLELPDFIKPRAAMATPSVGAAKSVALAPAVSAGPPAAESKTEDVASHPLYRKLVCATCQGKISYPEGKFCWNQEKRFGGLQYCREHQAGIG</sequence>
<proteinExistence type="predicted"/>
<gene>
    <name evidence="2" type="ORF">PFX98_06875</name>
</gene>
<dbReference type="PROSITE" id="PS50965">
    <property type="entry name" value="NERD"/>
    <property type="match status" value="1"/>
</dbReference>
<organism evidence="2 3">
    <name type="scientific">Paucibacter sediminis</name>
    <dbReference type="NCBI Taxonomy" id="3019553"/>
    <lineage>
        <taxon>Bacteria</taxon>
        <taxon>Pseudomonadati</taxon>
        <taxon>Pseudomonadota</taxon>
        <taxon>Betaproteobacteria</taxon>
        <taxon>Burkholderiales</taxon>
        <taxon>Sphaerotilaceae</taxon>
        <taxon>Roseateles</taxon>
    </lineage>
</organism>
<reference evidence="2" key="1">
    <citation type="submission" date="2023-01" db="EMBL/GenBank/DDBJ databases">
        <title>Whole genome sequence of Paucibacter sp. S2-9 isolated from pond sediment.</title>
        <authorList>
            <person name="Jung J.Y."/>
        </authorList>
    </citation>
    <scope>NUCLEOTIDE SEQUENCE</scope>
    <source>
        <strain evidence="2">S2-9</strain>
    </source>
</reference>
<dbReference type="RefSeq" id="WP_285234439.1">
    <property type="nucleotide sequence ID" value="NZ_CP116346.1"/>
</dbReference>
<dbReference type="KEGG" id="pais:PFX98_06875"/>
<dbReference type="Pfam" id="PF08378">
    <property type="entry name" value="NERD"/>
    <property type="match status" value="1"/>
</dbReference>
<dbReference type="EMBL" id="CP116346">
    <property type="protein sequence ID" value="WIT13327.1"/>
    <property type="molecule type" value="Genomic_DNA"/>
</dbReference>
<feature type="domain" description="NERD" evidence="1">
    <location>
        <begin position="42"/>
        <end position="161"/>
    </location>
</feature>
<evidence type="ECO:0000313" key="3">
    <source>
        <dbReference type="Proteomes" id="UP001177769"/>
    </source>
</evidence>
<evidence type="ECO:0000313" key="2">
    <source>
        <dbReference type="EMBL" id="WIT13327.1"/>
    </source>
</evidence>
<dbReference type="AlphaFoldDB" id="A0AA95SP47"/>
<accession>A0AA95SP47</accession>